<keyword evidence="2" id="KW-1133">Transmembrane helix</keyword>
<protein>
    <submittedName>
        <fullName evidence="3">Uncharacterized protein</fullName>
    </submittedName>
</protein>
<proteinExistence type="predicted"/>
<organism evidence="3 4">
    <name type="scientific">Streptosporangium pseudovulgare</name>
    <dbReference type="NCBI Taxonomy" id="35765"/>
    <lineage>
        <taxon>Bacteria</taxon>
        <taxon>Bacillati</taxon>
        <taxon>Actinomycetota</taxon>
        <taxon>Actinomycetes</taxon>
        <taxon>Streptosporangiales</taxon>
        <taxon>Streptosporangiaceae</taxon>
        <taxon>Streptosporangium</taxon>
    </lineage>
</organism>
<accession>A0ABQ2QY18</accession>
<sequence length="82" mass="8830">MGVHRSQRLPVRGRATPPQEFHGPQKVTHGAERGRMNDVLSALIPPVVVGGAFIYGVVKLLRSEAAGRRPAKREDVPGPQDG</sequence>
<keyword evidence="4" id="KW-1185">Reference proteome</keyword>
<evidence type="ECO:0000313" key="4">
    <source>
        <dbReference type="Proteomes" id="UP000611554"/>
    </source>
</evidence>
<feature type="transmembrane region" description="Helical" evidence="2">
    <location>
        <begin position="39"/>
        <end position="58"/>
    </location>
</feature>
<keyword evidence="2" id="KW-0472">Membrane</keyword>
<dbReference type="EMBL" id="BMQJ01000006">
    <property type="protein sequence ID" value="GGP98034.1"/>
    <property type="molecule type" value="Genomic_DNA"/>
</dbReference>
<reference evidence="4" key="1">
    <citation type="journal article" date="2019" name="Int. J. Syst. Evol. Microbiol.">
        <title>The Global Catalogue of Microorganisms (GCM) 10K type strain sequencing project: providing services to taxonomists for standard genome sequencing and annotation.</title>
        <authorList>
            <consortium name="The Broad Institute Genomics Platform"/>
            <consortium name="The Broad Institute Genome Sequencing Center for Infectious Disease"/>
            <person name="Wu L."/>
            <person name="Ma J."/>
        </authorList>
    </citation>
    <scope>NUCLEOTIDE SEQUENCE [LARGE SCALE GENOMIC DNA]</scope>
    <source>
        <strain evidence="4">JCM 3115</strain>
    </source>
</reference>
<gene>
    <name evidence="3" type="ORF">GCM10010140_30220</name>
</gene>
<dbReference type="Proteomes" id="UP000611554">
    <property type="component" value="Unassembled WGS sequence"/>
</dbReference>
<comment type="caution">
    <text evidence="3">The sequence shown here is derived from an EMBL/GenBank/DDBJ whole genome shotgun (WGS) entry which is preliminary data.</text>
</comment>
<evidence type="ECO:0000256" key="1">
    <source>
        <dbReference type="SAM" id="MobiDB-lite"/>
    </source>
</evidence>
<evidence type="ECO:0000313" key="3">
    <source>
        <dbReference type="EMBL" id="GGP98034.1"/>
    </source>
</evidence>
<feature type="region of interest" description="Disordered" evidence="1">
    <location>
        <begin position="1"/>
        <end position="29"/>
    </location>
</feature>
<keyword evidence="2" id="KW-0812">Transmembrane</keyword>
<name>A0ABQ2QY18_9ACTN</name>
<evidence type="ECO:0000256" key="2">
    <source>
        <dbReference type="SAM" id="Phobius"/>
    </source>
</evidence>